<organism evidence="2 3">
    <name type="scientific">Klebsormidium nitens</name>
    <name type="common">Green alga</name>
    <name type="synonym">Ulothrix nitens</name>
    <dbReference type="NCBI Taxonomy" id="105231"/>
    <lineage>
        <taxon>Eukaryota</taxon>
        <taxon>Viridiplantae</taxon>
        <taxon>Streptophyta</taxon>
        <taxon>Klebsormidiophyceae</taxon>
        <taxon>Klebsormidiales</taxon>
        <taxon>Klebsormidiaceae</taxon>
        <taxon>Klebsormidium</taxon>
    </lineage>
</organism>
<keyword evidence="3" id="KW-1185">Reference proteome</keyword>
<reference evidence="2 3" key="1">
    <citation type="journal article" date="2014" name="Nat. Commun.">
        <title>Klebsormidium flaccidum genome reveals primary factors for plant terrestrial adaptation.</title>
        <authorList>
            <person name="Hori K."/>
            <person name="Maruyama F."/>
            <person name="Fujisawa T."/>
            <person name="Togashi T."/>
            <person name="Yamamoto N."/>
            <person name="Seo M."/>
            <person name="Sato S."/>
            <person name="Yamada T."/>
            <person name="Mori H."/>
            <person name="Tajima N."/>
            <person name="Moriyama T."/>
            <person name="Ikeuchi M."/>
            <person name="Watanabe M."/>
            <person name="Wada H."/>
            <person name="Kobayashi K."/>
            <person name="Saito M."/>
            <person name="Masuda T."/>
            <person name="Sasaki-Sekimoto Y."/>
            <person name="Mashiguchi K."/>
            <person name="Awai K."/>
            <person name="Shimojima M."/>
            <person name="Masuda S."/>
            <person name="Iwai M."/>
            <person name="Nobusawa T."/>
            <person name="Narise T."/>
            <person name="Kondo S."/>
            <person name="Saito H."/>
            <person name="Sato R."/>
            <person name="Murakawa M."/>
            <person name="Ihara Y."/>
            <person name="Oshima-Yamada Y."/>
            <person name="Ohtaka K."/>
            <person name="Satoh M."/>
            <person name="Sonobe K."/>
            <person name="Ishii M."/>
            <person name="Ohtani R."/>
            <person name="Kanamori-Sato M."/>
            <person name="Honoki R."/>
            <person name="Miyazaki D."/>
            <person name="Mochizuki H."/>
            <person name="Umetsu J."/>
            <person name="Higashi K."/>
            <person name="Shibata D."/>
            <person name="Kamiya Y."/>
            <person name="Sato N."/>
            <person name="Nakamura Y."/>
            <person name="Tabata S."/>
            <person name="Ida S."/>
            <person name="Kurokawa K."/>
            <person name="Ohta H."/>
        </authorList>
    </citation>
    <scope>NUCLEOTIDE SEQUENCE [LARGE SCALE GENOMIC DNA]</scope>
    <source>
        <strain evidence="2 3">NIES-2285</strain>
    </source>
</reference>
<evidence type="ECO:0000313" key="2">
    <source>
        <dbReference type="EMBL" id="GAQ79121.1"/>
    </source>
</evidence>
<feature type="compositionally biased region" description="Low complexity" evidence="1">
    <location>
        <begin position="77"/>
        <end position="109"/>
    </location>
</feature>
<dbReference type="Proteomes" id="UP000054558">
    <property type="component" value="Unassembled WGS sequence"/>
</dbReference>
<sequence length="300" mass="30161">MAPQSAGEGVSGVRISGEESSIGGVTSRLDALNIGQSTARSAGRGQQMAGSQPPRARDEGTGRGGGRGSRRRGQGRGLAPDASSDAAAAASAAWAALSGATPVSSSVPPTLVPPKSDDLTSARPTRQPRDSLRGQDDVNKASGSGSTIRLMQRPGGPTSDASLTDSIQNSSLGIPSGGQMTRSGGASENGLGSASEAPYLQQSTGAASKGQPRLGRQPRHQGPYQAGRGRGSNRAMLRQGDGPSSAGQGVPLRRSRCGLPFRSRGNLREDSIDAEQAVAVIEEQSPAGSAPTKTVTGAGS</sequence>
<dbReference type="AlphaFoldDB" id="A0A1Y1HQ59"/>
<feature type="compositionally biased region" description="Basic and acidic residues" evidence="1">
    <location>
        <begin position="127"/>
        <end position="139"/>
    </location>
</feature>
<proteinExistence type="predicted"/>
<evidence type="ECO:0000256" key="1">
    <source>
        <dbReference type="SAM" id="MobiDB-lite"/>
    </source>
</evidence>
<evidence type="ECO:0000313" key="3">
    <source>
        <dbReference type="Proteomes" id="UP000054558"/>
    </source>
</evidence>
<accession>A0A1Y1HQ59</accession>
<dbReference type="EMBL" id="DF236973">
    <property type="protein sequence ID" value="GAQ79121.1"/>
    <property type="molecule type" value="Genomic_DNA"/>
</dbReference>
<protein>
    <submittedName>
        <fullName evidence="2">Regulator of nonsense transcripts 3</fullName>
    </submittedName>
</protein>
<name>A0A1Y1HQ59_KLENI</name>
<feature type="region of interest" description="Disordered" evidence="1">
    <location>
        <begin position="1"/>
        <end position="270"/>
    </location>
</feature>
<gene>
    <name evidence="2" type="ORF">KFL_000240520</name>
</gene>
<feature type="compositionally biased region" description="Polar residues" evidence="1">
    <location>
        <begin position="159"/>
        <end position="192"/>
    </location>
</feature>